<organism evidence="3 4">
    <name type="scientific">Defluviimonas salinarum</name>
    <dbReference type="NCBI Taxonomy" id="2992147"/>
    <lineage>
        <taxon>Bacteria</taxon>
        <taxon>Pseudomonadati</taxon>
        <taxon>Pseudomonadota</taxon>
        <taxon>Alphaproteobacteria</taxon>
        <taxon>Rhodobacterales</taxon>
        <taxon>Paracoccaceae</taxon>
        <taxon>Albidovulum</taxon>
    </lineage>
</organism>
<evidence type="ECO:0000313" key="4">
    <source>
        <dbReference type="Proteomes" id="UP001207582"/>
    </source>
</evidence>
<dbReference type="RefSeq" id="WP_264772465.1">
    <property type="nucleotide sequence ID" value="NZ_JAPDOG010000013.1"/>
</dbReference>
<reference evidence="3 4" key="1">
    <citation type="submission" date="2022-10" db="EMBL/GenBank/DDBJ databases">
        <title>Defluviimonas sp. CAU 1641 isolated from mud.</title>
        <authorList>
            <person name="Kim W."/>
        </authorList>
    </citation>
    <scope>NUCLEOTIDE SEQUENCE [LARGE SCALE GENOMIC DNA]</scope>
    <source>
        <strain evidence="3 4">CAU 1641</strain>
    </source>
</reference>
<feature type="region of interest" description="Disordered" evidence="1">
    <location>
        <begin position="26"/>
        <end position="46"/>
    </location>
</feature>
<feature type="signal peptide" evidence="2">
    <location>
        <begin position="1"/>
        <end position="18"/>
    </location>
</feature>
<sequence length="46" mass="4884">MRILASLAIATLTASLLAACVPHQPFGAGNAAVEGRSDRHRDDRPR</sequence>
<evidence type="ECO:0000256" key="1">
    <source>
        <dbReference type="SAM" id="MobiDB-lite"/>
    </source>
</evidence>
<gene>
    <name evidence="3" type="ORF">OM960_14635</name>
</gene>
<protein>
    <recommendedName>
        <fullName evidence="5">Lipoprotein</fullName>
    </recommendedName>
</protein>
<evidence type="ECO:0000256" key="2">
    <source>
        <dbReference type="SAM" id="SignalP"/>
    </source>
</evidence>
<dbReference type="PROSITE" id="PS51257">
    <property type="entry name" value="PROKAR_LIPOPROTEIN"/>
    <property type="match status" value="1"/>
</dbReference>
<evidence type="ECO:0008006" key="5">
    <source>
        <dbReference type="Google" id="ProtNLM"/>
    </source>
</evidence>
<dbReference type="EMBL" id="JAPDOG010000013">
    <property type="protein sequence ID" value="MCW3782822.1"/>
    <property type="molecule type" value="Genomic_DNA"/>
</dbReference>
<keyword evidence="4" id="KW-1185">Reference proteome</keyword>
<evidence type="ECO:0000313" key="3">
    <source>
        <dbReference type="EMBL" id="MCW3782822.1"/>
    </source>
</evidence>
<feature type="chain" id="PRO_5046232319" description="Lipoprotein" evidence="2">
    <location>
        <begin position="19"/>
        <end position="46"/>
    </location>
</feature>
<comment type="caution">
    <text evidence="3">The sequence shown here is derived from an EMBL/GenBank/DDBJ whole genome shotgun (WGS) entry which is preliminary data.</text>
</comment>
<feature type="compositionally biased region" description="Basic and acidic residues" evidence="1">
    <location>
        <begin position="35"/>
        <end position="46"/>
    </location>
</feature>
<accession>A0ABT3J564</accession>
<proteinExistence type="predicted"/>
<keyword evidence="2" id="KW-0732">Signal</keyword>
<dbReference type="Proteomes" id="UP001207582">
    <property type="component" value="Unassembled WGS sequence"/>
</dbReference>
<name>A0ABT3J564_9RHOB</name>